<dbReference type="SMART" id="SM00450">
    <property type="entry name" value="RHOD"/>
    <property type="match status" value="2"/>
</dbReference>
<dbReference type="SUPFAM" id="SSF52821">
    <property type="entry name" value="Rhodanese/Cell cycle control phosphatase"/>
    <property type="match status" value="2"/>
</dbReference>
<name>E6PW13_9ZZZZ</name>
<dbReference type="EMBL" id="CABM01000068">
    <property type="protein sequence ID" value="CBH99120.1"/>
    <property type="molecule type" value="Genomic_DNA"/>
</dbReference>
<dbReference type="PANTHER" id="PTHR43855">
    <property type="entry name" value="THIOSULFATE SULFURTRANSFERASE"/>
    <property type="match status" value="1"/>
</dbReference>
<evidence type="ECO:0000259" key="2">
    <source>
        <dbReference type="PROSITE" id="PS50206"/>
    </source>
</evidence>
<feature type="domain" description="Rhodanese" evidence="2">
    <location>
        <begin position="40"/>
        <end position="155"/>
    </location>
</feature>
<organism evidence="3">
    <name type="scientific">mine drainage metagenome</name>
    <dbReference type="NCBI Taxonomy" id="410659"/>
    <lineage>
        <taxon>unclassified sequences</taxon>
        <taxon>metagenomes</taxon>
        <taxon>ecological metagenomes</taxon>
    </lineage>
</organism>
<sequence>MWSRLKHGCVLCWLLAAWALSQSASAAPSPLLTPDALLAQLPQVRVIDIREGDASSSPYAAGHIPGAVWAPYSSWRGAADNPGKLRSVPDYTALVRSLGLNAQTPVVLVADGSDPSDFGAPARVYWTLKWLGLGHLAILNGGMTAWARAGLPMTRQSVQAQPSDFTPHLDTAILASRTQVAQDLRQSQSTLLLDARPRAFYLGQVKAPAAAQPGTLPGALDFDNARWFPGGSGTLPDKAELERIAQSMPHAAGAQQTVSFCNTGHWAATNWFVLSELLHQPDVKLYPGSMVDWSRAGEPMTNVPSRIQQLWAQLQQTWRAH</sequence>
<dbReference type="CDD" id="cd01448">
    <property type="entry name" value="TST_Repeat_1"/>
    <property type="match status" value="1"/>
</dbReference>
<dbReference type="Gene3D" id="3.40.250.10">
    <property type="entry name" value="Rhodanese-like domain"/>
    <property type="match status" value="2"/>
</dbReference>
<dbReference type="Pfam" id="PF00581">
    <property type="entry name" value="Rhodanese"/>
    <property type="match status" value="2"/>
</dbReference>
<dbReference type="PROSITE" id="PS50206">
    <property type="entry name" value="RHODANESE_3"/>
    <property type="match status" value="2"/>
</dbReference>
<accession>E6PW13</accession>
<feature type="domain" description="Rhodanese" evidence="2">
    <location>
        <begin position="186"/>
        <end position="302"/>
    </location>
</feature>
<dbReference type="EC" id="2.8.1.2" evidence="3"/>
<keyword evidence="1" id="KW-0677">Repeat</keyword>
<evidence type="ECO:0000256" key="1">
    <source>
        <dbReference type="ARBA" id="ARBA00022737"/>
    </source>
</evidence>
<dbReference type="InterPro" id="IPR051126">
    <property type="entry name" value="Thiosulfate_sulfurtransferase"/>
</dbReference>
<protein>
    <submittedName>
        <fullName evidence="3">Putative 3-mercaptopyruvate sulfurtransferase</fullName>
        <ecNumber evidence="3">2.8.1.2</ecNumber>
    </submittedName>
</protein>
<dbReference type="InterPro" id="IPR001763">
    <property type="entry name" value="Rhodanese-like_dom"/>
</dbReference>
<dbReference type="PANTHER" id="PTHR43855:SF1">
    <property type="entry name" value="THIOSULFATE SULFURTRANSFERASE"/>
    <property type="match status" value="1"/>
</dbReference>
<comment type="caution">
    <text evidence="3">The sequence shown here is derived from an EMBL/GenBank/DDBJ whole genome shotgun (WGS) entry which is preliminary data.</text>
</comment>
<proteinExistence type="predicted"/>
<dbReference type="GO" id="GO:0016784">
    <property type="term" value="F:3-mercaptopyruvate sulfurtransferase activity"/>
    <property type="evidence" value="ECO:0007669"/>
    <property type="project" value="UniProtKB-EC"/>
</dbReference>
<keyword evidence="3" id="KW-0808">Transferase</keyword>
<dbReference type="InterPro" id="IPR036873">
    <property type="entry name" value="Rhodanese-like_dom_sf"/>
</dbReference>
<reference evidence="3" key="1">
    <citation type="submission" date="2009-10" db="EMBL/GenBank/DDBJ databases">
        <title>Diversity of trophic interactions inside an arsenic-rich microbial ecosystem.</title>
        <authorList>
            <person name="Bertin P.N."/>
            <person name="Heinrich-Salmeron A."/>
            <person name="Pelletier E."/>
            <person name="Goulhen-Chollet F."/>
            <person name="Arsene-Ploetze F."/>
            <person name="Gallien S."/>
            <person name="Calteau A."/>
            <person name="Vallenet D."/>
            <person name="Casiot C."/>
            <person name="Chane-Woon-Ming B."/>
            <person name="Giloteaux L."/>
            <person name="Barakat M."/>
            <person name="Bonnefoy V."/>
            <person name="Bruneel O."/>
            <person name="Chandler M."/>
            <person name="Cleiss J."/>
            <person name="Duran R."/>
            <person name="Elbaz-Poulichet F."/>
            <person name="Fonknechten N."/>
            <person name="Lauga B."/>
            <person name="Mornico D."/>
            <person name="Ortet P."/>
            <person name="Schaeffer C."/>
            <person name="Siguier P."/>
            <person name="Alexander Thil Smith A."/>
            <person name="Van Dorsselaer A."/>
            <person name="Weissenbach J."/>
            <person name="Medigue C."/>
            <person name="Le Paslier D."/>
        </authorList>
    </citation>
    <scope>NUCLEOTIDE SEQUENCE</scope>
</reference>
<keyword evidence="3" id="KW-0670">Pyruvate</keyword>
<evidence type="ECO:0000313" key="3">
    <source>
        <dbReference type="EMBL" id="CBH99120.1"/>
    </source>
</evidence>
<dbReference type="AlphaFoldDB" id="E6PW13"/>
<gene>
    <name evidence="3" type="ORF">CARN2_0298</name>
</gene>